<organism evidence="2 3">
    <name type="scientific">Ruficoccus amylovorans</name>
    <dbReference type="NCBI Taxonomy" id="1804625"/>
    <lineage>
        <taxon>Bacteria</taxon>
        <taxon>Pseudomonadati</taxon>
        <taxon>Verrucomicrobiota</taxon>
        <taxon>Opitutia</taxon>
        <taxon>Puniceicoccales</taxon>
        <taxon>Cerasicoccaceae</taxon>
        <taxon>Ruficoccus</taxon>
    </lineage>
</organism>
<accession>A0A842HGU0</accession>
<reference evidence="2 3" key="1">
    <citation type="submission" date="2020-07" db="EMBL/GenBank/DDBJ databases">
        <authorList>
            <person name="Feng X."/>
        </authorList>
    </citation>
    <scope>NUCLEOTIDE SEQUENCE [LARGE SCALE GENOMIC DNA]</scope>
    <source>
        <strain evidence="2 3">JCM31066</strain>
    </source>
</reference>
<dbReference type="InterPro" id="IPR045584">
    <property type="entry name" value="Pilin-like"/>
</dbReference>
<dbReference type="PROSITE" id="PS00409">
    <property type="entry name" value="PROKAR_NTER_METHYL"/>
    <property type="match status" value="1"/>
</dbReference>
<comment type="caution">
    <text evidence="2">The sequence shown here is derived from an EMBL/GenBank/DDBJ whole genome shotgun (WGS) entry which is preliminary data.</text>
</comment>
<keyword evidence="3" id="KW-1185">Reference proteome</keyword>
<dbReference type="Gene3D" id="3.30.700.10">
    <property type="entry name" value="Glycoprotein, Type 4 Pilin"/>
    <property type="match status" value="1"/>
</dbReference>
<evidence type="ECO:0000256" key="1">
    <source>
        <dbReference type="SAM" id="Phobius"/>
    </source>
</evidence>
<protein>
    <submittedName>
        <fullName evidence="2">Prepilin-type N-terminal cleavage/methylation domain-containing protein</fullName>
    </submittedName>
</protein>
<dbReference type="NCBIfam" id="TIGR02532">
    <property type="entry name" value="IV_pilin_GFxxxE"/>
    <property type="match status" value="1"/>
</dbReference>
<dbReference type="Proteomes" id="UP000546464">
    <property type="component" value="Unassembled WGS sequence"/>
</dbReference>
<dbReference type="EMBL" id="JACHVB010000052">
    <property type="protein sequence ID" value="MBC2595743.1"/>
    <property type="molecule type" value="Genomic_DNA"/>
</dbReference>
<feature type="transmembrane region" description="Helical" evidence="1">
    <location>
        <begin position="20"/>
        <end position="40"/>
    </location>
</feature>
<gene>
    <name evidence="2" type="ORF">H5P28_15860</name>
</gene>
<keyword evidence="1" id="KW-1133">Transmembrane helix</keyword>
<keyword evidence="1" id="KW-0472">Membrane</keyword>
<proteinExistence type="predicted"/>
<keyword evidence="1" id="KW-0812">Transmembrane</keyword>
<dbReference type="Pfam" id="PF07963">
    <property type="entry name" value="N_methyl"/>
    <property type="match status" value="1"/>
</dbReference>
<evidence type="ECO:0000313" key="2">
    <source>
        <dbReference type="EMBL" id="MBC2595743.1"/>
    </source>
</evidence>
<dbReference type="SUPFAM" id="SSF54523">
    <property type="entry name" value="Pili subunits"/>
    <property type="match status" value="1"/>
</dbReference>
<name>A0A842HGU0_9BACT</name>
<dbReference type="PANTHER" id="PTHR30093">
    <property type="entry name" value="GENERAL SECRETION PATHWAY PROTEIN G"/>
    <property type="match status" value="1"/>
</dbReference>
<sequence>MKLPLSPTRRLNAYRGFSLIELLSVIAVIGLLAAIIVPAVNRVRDRAAMAHSAGNLRQLGTAALLYASDHQGDYPQGGWPAKWHDQVYDYVDNKTEVFSDAANQHEYNSWVNFSDGETLPFDYGYNSHVNTLPECQLATWPYLTGPANVYADVDKESLPLIYTIARQNNFVYWCFDLEPGSGNDQAYDPRFDGQGHVLWLDGHLTSPTYEELMASVAARGGSVNFVTGKRQ</sequence>
<dbReference type="InterPro" id="IPR012902">
    <property type="entry name" value="N_methyl_site"/>
</dbReference>
<evidence type="ECO:0000313" key="3">
    <source>
        <dbReference type="Proteomes" id="UP000546464"/>
    </source>
</evidence>
<dbReference type="RefSeq" id="WP_185676676.1">
    <property type="nucleotide sequence ID" value="NZ_JACHVB010000052.1"/>
</dbReference>
<dbReference type="AlphaFoldDB" id="A0A842HGU0"/>